<dbReference type="SUPFAM" id="SSF50814">
    <property type="entry name" value="Lipocalins"/>
    <property type="match status" value="1"/>
</dbReference>
<evidence type="ECO:0000313" key="3">
    <source>
        <dbReference type="Proteomes" id="UP001152798"/>
    </source>
</evidence>
<keyword evidence="1" id="KW-0732">Signal</keyword>
<evidence type="ECO:0000256" key="1">
    <source>
        <dbReference type="SAM" id="SignalP"/>
    </source>
</evidence>
<keyword evidence="3" id="KW-1185">Reference proteome</keyword>
<name>A0A9P0H9T0_NEZVI</name>
<reference evidence="2" key="1">
    <citation type="submission" date="2022-01" db="EMBL/GenBank/DDBJ databases">
        <authorList>
            <person name="King R."/>
        </authorList>
    </citation>
    <scope>NUCLEOTIDE SEQUENCE</scope>
</reference>
<feature type="chain" id="PRO_5040456859" evidence="1">
    <location>
        <begin position="20"/>
        <end position="183"/>
    </location>
</feature>
<feature type="signal peptide" evidence="1">
    <location>
        <begin position="1"/>
        <end position="19"/>
    </location>
</feature>
<proteinExistence type="predicted"/>
<organism evidence="2 3">
    <name type="scientific">Nezara viridula</name>
    <name type="common">Southern green stink bug</name>
    <name type="synonym">Cimex viridulus</name>
    <dbReference type="NCBI Taxonomy" id="85310"/>
    <lineage>
        <taxon>Eukaryota</taxon>
        <taxon>Metazoa</taxon>
        <taxon>Ecdysozoa</taxon>
        <taxon>Arthropoda</taxon>
        <taxon>Hexapoda</taxon>
        <taxon>Insecta</taxon>
        <taxon>Pterygota</taxon>
        <taxon>Neoptera</taxon>
        <taxon>Paraneoptera</taxon>
        <taxon>Hemiptera</taxon>
        <taxon>Heteroptera</taxon>
        <taxon>Panheteroptera</taxon>
        <taxon>Pentatomomorpha</taxon>
        <taxon>Pentatomoidea</taxon>
        <taxon>Pentatomidae</taxon>
        <taxon>Pentatominae</taxon>
        <taxon>Nezara</taxon>
    </lineage>
</organism>
<accession>A0A9P0H9T0</accession>
<dbReference type="Gene3D" id="2.40.128.20">
    <property type="match status" value="1"/>
</dbReference>
<dbReference type="EMBL" id="OV725080">
    <property type="protein sequence ID" value="CAH1398233.1"/>
    <property type="molecule type" value="Genomic_DNA"/>
</dbReference>
<protein>
    <submittedName>
        <fullName evidence="2">Uncharacterized protein</fullName>
    </submittedName>
</protein>
<sequence>MAYITSIFIYLALAPAIFACMQCPEIKRTKSINFAEIAGDWFMVASTPDLNVKCRNIVISKAIKNTYKMKLQHYENFFFTLWHNVQTITVEDNQNYSKFEVPNPFSLFKTEYTFLDGDLSDYMLLHTCYRHIIFVNEYYELWTRNLTGNCQNVIDSVTETLDLYKIKPEDMTCSVPDGCYFGS</sequence>
<dbReference type="InterPro" id="IPR012674">
    <property type="entry name" value="Calycin"/>
</dbReference>
<dbReference type="AlphaFoldDB" id="A0A9P0H9T0"/>
<evidence type="ECO:0000313" key="2">
    <source>
        <dbReference type="EMBL" id="CAH1398233.1"/>
    </source>
</evidence>
<gene>
    <name evidence="2" type="ORF">NEZAVI_LOCUS7926</name>
</gene>
<dbReference type="Proteomes" id="UP001152798">
    <property type="component" value="Chromosome 4"/>
</dbReference>